<comment type="caution">
    <text evidence="1">The sequence shown here is derived from an EMBL/GenBank/DDBJ whole genome shotgun (WGS) entry which is preliminary data.</text>
</comment>
<keyword evidence="2" id="KW-1185">Reference proteome</keyword>
<dbReference type="AlphaFoldDB" id="X6NYQ5"/>
<protein>
    <submittedName>
        <fullName evidence="1">Uncharacterized protein</fullName>
    </submittedName>
</protein>
<accession>X6NYQ5</accession>
<proteinExistence type="predicted"/>
<organism evidence="1 2">
    <name type="scientific">Reticulomyxa filosa</name>
    <dbReference type="NCBI Taxonomy" id="46433"/>
    <lineage>
        <taxon>Eukaryota</taxon>
        <taxon>Sar</taxon>
        <taxon>Rhizaria</taxon>
        <taxon>Retaria</taxon>
        <taxon>Foraminifera</taxon>
        <taxon>Monothalamids</taxon>
        <taxon>Reticulomyxidae</taxon>
        <taxon>Reticulomyxa</taxon>
    </lineage>
</organism>
<evidence type="ECO:0000313" key="2">
    <source>
        <dbReference type="Proteomes" id="UP000023152"/>
    </source>
</evidence>
<sequence length="212" mass="23738">MYDKLVLILAFGSILNYKSGETSKSIVYLNVNSCQFNNNGTQLHIVFNHNGVGLSKDYNVTNKHLCYILFPKDSEDKLVNSNCSIDSINQNQVLIVQLSQSAKVFIGTILEMFPQNILQCSKSNATHLFKFANLSYLINVANAPSPNSPVFQIIDLSSQSCYYHHVVLTPLTTQFAGYGHQRYLWTAQGTTSLNFSQYDIITNTSILQLPVL</sequence>
<dbReference type="Proteomes" id="UP000023152">
    <property type="component" value="Unassembled WGS sequence"/>
</dbReference>
<gene>
    <name evidence="1" type="ORF">RFI_05998</name>
</gene>
<name>X6NYQ5_RETFI</name>
<evidence type="ECO:0000313" key="1">
    <source>
        <dbReference type="EMBL" id="ETO31121.1"/>
    </source>
</evidence>
<dbReference type="EMBL" id="ASPP01005120">
    <property type="protein sequence ID" value="ETO31121.1"/>
    <property type="molecule type" value="Genomic_DNA"/>
</dbReference>
<reference evidence="1 2" key="1">
    <citation type="journal article" date="2013" name="Curr. Biol.">
        <title>The Genome of the Foraminiferan Reticulomyxa filosa.</title>
        <authorList>
            <person name="Glockner G."/>
            <person name="Hulsmann N."/>
            <person name="Schleicher M."/>
            <person name="Noegel A.A."/>
            <person name="Eichinger L."/>
            <person name="Gallinger C."/>
            <person name="Pawlowski J."/>
            <person name="Sierra R."/>
            <person name="Euteneuer U."/>
            <person name="Pillet L."/>
            <person name="Moustafa A."/>
            <person name="Platzer M."/>
            <person name="Groth M."/>
            <person name="Szafranski K."/>
            <person name="Schliwa M."/>
        </authorList>
    </citation>
    <scope>NUCLEOTIDE SEQUENCE [LARGE SCALE GENOMIC DNA]</scope>
</reference>